<keyword evidence="3" id="KW-0969">Cilium</keyword>
<evidence type="ECO:0000313" key="3">
    <source>
        <dbReference type="EMBL" id="MDD0816598.1"/>
    </source>
</evidence>
<dbReference type="RefSeq" id="WP_273928496.1">
    <property type="nucleotide sequence ID" value="NZ_JAQSIO010000008.1"/>
</dbReference>
<dbReference type="Gene3D" id="3.30.750.140">
    <property type="match status" value="1"/>
</dbReference>
<feature type="compositionally biased region" description="Basic and acidic residues" evidence="1">
    <location>
        <begin position="64"/>
        <end position="77"/>
    </location>
</feature>
<dbReference type="Proteomes" id="UP001528672">
    <property type="component" value="Unassembled WGS sequence"/>
</dbReference>
<dbReference type="EMBL" id="JAQSIO010000008">
    <property type="protein sequence ID" value="MDD0816598.1"/>
    <property type="molecule type" value="Genomic_DNA"/>
</dbReference>
<dbReference type="CDD" id="cd17470">
    <property type="entry name" value="T3SS_Flik_C"/>
    <property type="match status" value="1"/>
</dbReference>
<feature type="compositionally biased region" description="Polar residues" evidence="1">
    <location>
        <begin position="1"/>
        <end position="10"/>
    </location>
</feature>
<feature type="compositionally biased region" description="Basic and acidic residues" evidence="1">
    <location>
        <begin position="294"/>
        <end position="306"/>
    </location>
</feature>
<protein>
    <submittedName>
        <fullName evidence="3">Flagellar hook-length control protein FliK</fullName>
    </submittedName>
</protein>
<organism evidence="3 4">
    <name type="scientific">Curvibacter microcysteis</name>
    <dbReference type="NCBI Taxonomy" id="3026419"/>
    <lineage>
        <taxon>Bacteria</taxon>
        <taxon>Pseudomonadati</taxon>
        <taxon>Pseudomonadota</taxon>
        <taxon>Betaproteobacteria</taxon>
        <taxon>Burkholderiales</taxon>
        <taxon>Comamonadaceae</taxon>
        <taxon>Curvibacter</taxon>
    </lineage>
</organism>
<evidence type="ECO:0000313" key="4">
    <source>
        <dbReference type="Proteomes" id="UP001528672"/>
    </source>
</evidence>
<keyword evidence="3" id="KW-0966">Cell projection</keyword>
<name>A0ABT5MJ91_9BURK</name>
<accession>A0ABT5MJ91</accession>
<feature type="region of interest" description="Disordered" evidence="1">
    <location>
        <begin position="434"/>
        <end position="456"/>
    </location>
</feature>
<dbReference type="InterPro" id="IPR021136">
    <property type="entry name" value="Flagellar_hook_control-like_C"/>
</dbReference>
<proteinExistence type="predicted"/>
<gene>
    <name evidence="3" type="ORF">PSQ39_18305</name>
</gene>
<feature type="compositionally biased region" description="Polar residues" evidence="1">
    <location>
        <begin position="340"/>
        <end position="351"/>
    </location>
</feature>
<keyword evidence="3" id="KW-0282">Flagellum</keyword>
<dbReference type="PANTHER" id="PTHR37533">
    <property type="entry name" value="FLAGELLAR HOOK-LENGTH CONTROL PROTEIN"/>
    <property type="match status" value="1"/>
</dbReference>
<dbReference type="Pfam" id="PF02120">
    <property type="entry name" value="Flg_hook"/>
    <property type="match status" value="1"/>
</dbReference>
<keyword evidence="4" id="KW-1185">Reference proteome</keyword>
<feature type="compositionally biased region" description="Low complexity" evidence="1">
    <location>
        <begin position="442"/>
        <end position="456"/>
    </location>
</feature>
<dbReference type="InterPro" id="IPR038610">
    <property type="entry name" value="FliK-like_C_sf"/>
</dbReference>
<feature type="domain" description="Flagellar hook-length control protein-like C-terminal" evidence="2">
    <location>
        <begin position="359"/>
        <end position="441"/>
    </location>
</feature>
<feature type="region of interest" description="Disordered" evidence="1">
    <location>
        <begin position="1"/>
        <end position="93"/>
    </location>
</feature>
<reference evidence="3 4" key="1">
    <citation type="submission" date="2023-02" db="EMBL/GenBank/DDBJ databases">
        <title>Bacterial whole genome sequence for Curvibacter sp. HBC28.</title>
        <authorList>
            <person name="Le V."/>
            <person name="Ko S.-R."/>
            <person name="Ahn C.-Y."/>
            <person name="Oh H.-M."/>
        </authorList>
    </citation>
    <scope>NUCLEOTIDE SEQUENCE [LARGE SCALE GENOMIC DNA]</scope>
    <source>
        <strain evidence="3 4">HBC28</strain>
    </source>
</reference>
<dbReference type="InterPro" id="IPR052563">
    <property type="entry name" value="FliK"/>
</dbReference>
<evidence type="ECO:0000259" key="2">
    <source>
        <dbReference type="Pfam" id="PF02120"/>
    </source>
</evidence>
<comment type="caution">
    <text evidence="3">The sequence shown here is derived from an EMBL/GenBank/DDBJ whole genome shotgun (WGS) entry which is preliminary data.</text>
</comment>
<feature type="compositionally biased region" description="Low complexity" evidence="1">
    <location>
        <begin position="11"/>
        <end position="24"/>
    </location>
</feature>
<evidence type="ECO:0000256" key="1">
    <source>
        <dbReference type="SAM" id="MobiDB-lite"/>
    </source>
</evidence>
<dbReference type="PANTHER" id="PTHR37533:SF2">
    <property type="entry name" value="FLAGELLAR HOOK-LENGTH CONTROL PROTEIN"/>
    <property type="match status" value="1"/>
</dbReference>
<feature type="region of interest" description="Disordered" evidence="1">
    <location>
        <begin position="293"/>
        <end position="357"/>
    </location>
</feature>
<sequence>MSLEFTKSQNSSPVSAVTVSAPKSQTKAPAAGADSADKSDFTGMLDAFSDAPEADTQASGDSEAVTKKEATSKDLNARRKLGRQGDEADLNAAEASAPTDWLTQMALMAEAARQAAAAVEPTPATVPVDPAAGASTDPALMAAVVVAASPITLPAQVPVDAGQAVAESATPTVTPAVAEGAMPEHKGARDVLSQLQSQLQALDQGAKHPVRDGASSLLSAASATDAPFKGLATGDLDALGNGAATQGNDLGASLQALVSKADASFKDMAARALDTAPLGGVADDVSKALSAMLEPEKTRSERRSESGAKASDGAGGSWMPPGDSQDRLQPLGVAAAGASDTGQAMTDSQSRSPEDVVAEQVSYWINQKRQGAELTLDGGNGQPVAVSISMNGNEANVVFRSDQAATRDMLNGALPELRTLLQSEGLILSGVSVGAGQGQSGQPGRQGQAAAEGGTRRAALGGVGRVEAEPAGTVLRRQVSTNQALDLFV</sequence>